<feature type="region of interest" description="Disordered" evidence="1">
    <location>
        <begin position="202"/>
        <end position="251"/>
    </location>
</feature>
<dbReference type="KEGG" id="kpin:30170476"/>
<evidence type="ECO:0000313" key="4">
    <source>
        <dbReference type="Proteomes" id="UP000094020"/>
    </source>
</evidence>
<name>A0A1B9I762_9TREE</name>
<organism evidence="2">
    <name type="scientific">Kwoniella pini CBS 10737</name>
    <dbReference type="NCBI Taxonomy" id="1296096"/>
    <lineage>
        <taxon>Eukaryota</taxon>
        <taxon>Fungi</taxon>
        <taxon>Dikarya</taxon>
        <taxon>Basidiomycota</taxon>
        <taxon>Agaricomycotina</taxon>
        <taxon>Tremellomycetes</taxon>
        <taxon>Tremellales</taxon>
        <taxon>Cryptococcaceae</taxon>
        <taxon>Kwoniella</taxon>
    </lineage>
</organism>
<dbReference type="AlphaFoldDB" id="A0A1B9I762"/>
<dbReference type="EMBL" id="KV700115">
    <property type="protein sequence ID" value="OCF51393.1"/>
    <property type="molecule type" value="Genomic_DNA"/>
</dbReference>
<protein>
    <submittedName>
        <fullName evidence="2">Uncharacterized protein</fullName>
    </submittedName>
</protein>
<reference evidence="2" key="1">
    <citation type="submission" date="2013-07" db="EMBL/GenBank/DDBJ databases">
        <title>The Genome Sequence of Cryptococcus pinus CBS10737.</title>
        <authorList>
            <consortium name="The Broad Institute Genome Sequencing Platform"/>
            <person name="Cuomo C."/>
            <person name="Litvintseva A."/>
            <person name="Chen Y."/>
            <person name="Heitman J."/>
            <person name="Sun S."/>
            <person name="Springer D."/>
            <person name="Dromer F."/>
            <person name="Young S.K."/>
            <person name="Zeng Q."/>
            <person name="Gargeya S."/>
            <person name="Fitzgerald M."/>
            <person name="Abouelleil A."/>
            <person name="Alvarado L."/>
            <person name="Berlin A.M."/>
            <person name="Chapman S.B."/>
            <person name="Dewar J."/>
            <person name="Goldberg J."/>
            <person name="Griggs A."/>
            <person name="Gujja S."/>
            <person name="Hansen M."/>
            <person name="Howarth C."/>
            <person name="Imamovic A."/>
            <person name="Larimer J."/>
            <person name="McCowan C."/>
            <person name="Murphy C."/>
            <person name="Pearson M."/>
            <person name="Priest M."/>
            <person name="Roberts A."/>
            <person name="Saif S."/>
            <person name="Shea T."/>
            <person name="Sykes S."/>
            <person name="Wortman J."/>
            <person name="Nusbaum C."/>
            <person name="Birren B."/>
        </authorList>
    </citation>
    <scope>NUCLEOTIDE SEQUENCE [LARGE SCALE GENOMIC DNA]</scope>
    <source>
        <strain evidence="2">CBS 10737</strain>
    </source>
</reference>
<evidence type="ECO:0000256" key="1">
    <source>
        <dbReference type="SAM" id="MobiDB-lite"/>
    </source>
</evidence>
<dbReference type="EMBL" id="CP144524">
    <property type="protein sequence ID" value="WWC70621.1"/>
    <property type="molecule type" value="Genomic_DNA"/>
</dbReference>
<dbReference type="Proteomes" id="UP000094020">
    <property type="component" value="Chromosome 6"/>
</dbReference>
<proteinExistence type="predicted"/>
<reference evidence="2" key="3">
    <citation type="submission" date="2016-07" db="EMBL/GenBank/DDBJ databases">
        <title>Evolution of pathogenesis and genome organization in the Tremellales.</title>
        <authorList>
            <person name="Cuomo C."/>
            <person name="Litvintseva A."/>
            <person name="Heitman J."/>
            <person name="Chen Y."/>
            <person name="Sun S."/>
            <person name="Springer D."/>
            <person name="Dromer F."/>
            <person name="Young S."/>
            <person name="Zeng Q."/>
            <person name="Chapman S."/>
            <person name="Gujja S."/>
            <person name="Saif S."/>
            <person name="Birren B."/>
        </authorList>
    </citation>
    <scope>NUCLEOTIDE SEQUENCE</scope>
    <source>
        <strain evidence="2">CBS 10737</strain>
    </source>
</reference>
<evidence type="ECO:0000313" key="2">
    <source>
        <dbReference type="EMBL" id="OCF51393.1"/>
    </source>
</evidence>
<reference evidence="3" key="4">
    <citation type="submission" date="2024-02" db="EMBL/GenBank/DDBJ databases">
        <title>Comparative genomics of Cryptococcus and Kwoniella reveals pathogenesis evolution and contrasting modes of karyotype evolution via chromosome fusion or intercentromeric recombination.</title>
        <authorList>
            <person name="Coelho M.A."/>
            <person name="David-Palma M."/>
            <person name="Shea T."/>
            <person name="Bowers K."/>
            <person name="McGinley-Smith S."/>
            <person name="Mohammad A.W."/>
            <person name="Gnirke A."/>
            <person name="Yurkov A.M."/>
            <person name="Nowrousian M."/>
            <person name="Sun S."/>
            <person name="Cuomo C.A."/>
            <person name="Heitman J."/>
        </authorList>
    </citation>
    <scope>NUCLEOTIDE SEQUENCE</scope>
    <source>
        <strain evidence="3">CBS 10737</strain>
    </source>
</reference>
<dbReference type="GeneID" id="30170476"/>
<evidence type="ECO:0000313" key="3">
    <source>
        <dbReference type="EMBL" id="WWC70621.1"/>
    </source>
</evidence>
<dbReference type="RefSeq" id="XP_019012612.1">
    <property type="nucleotide sequence ID" value="XM_019153872.1"/>
</dbReference>
<gene>
    <name evidence="2" type="ORF">I206_02107</name>
    <name evidence="3" type="ORF">I206_104572</name>
</gene>
<accession>A0A1B9I762</accession>
<keyword evidence="4" id="KW-1185">Reference proteome</keyword>
<feature type="compositionally biased region" description="Basic and acidic residues" evidence="1">
    <location>
        <begin position="242"/>
        <end position="251"/>
    </location>
</feature>
<reference evidence="3" key="2">
    <citation type="submission" date="2013-07" db="EMBL/GenBank/DDBJ databases">
        <authorList>
            <consortium name="The Broad Institute Genome Sequencing Platform"/>
            <person name="Cuomo C."/>
            <person name="Litvintseva A."/>
            <person name="Chen Y."/>
            <person name="Heitman J."/>
            <person name="Sun S."/>
            <person name="Springer D."/>
            <person name="Dromer F."/>
            <person name="Young S.K."/>
            <person name="Zeng Q."/>
            <person name="Gargeya S."/>
            <person name="Fitzgerald M."/>
            <person name="Abouelleil A."/>
            <person name="Alvarado L."/>
            <person name="Berlin A.M."/>
            <person name="Chapman S.B."/>
            <person name="Dewar J."/>
            <person name="Goldberg J."/>
            <person name="Griggs A."/>
            <person name="Gujja S."/>
            <person name="Hansen M."/>
            <person name="Howarth C."/>
            <person name="Imamovic A."/>
            <person name="Larimer J."/>
            <person name="McCowan C."/>
            <person name="Murphy C."/>
            <person name="Pearson M."/>
            <person name="Priest M."/>
            <person name="Roberts A."/>
            <person name="Saif S."/>
            <person name="Shea T."/>
            <person name="Sykes S."/>
            <person name="Wortman J."/>
            <person name="Nusbaum C."/>
            <person name="Birren B."/>
        </authorList>
    </citation>
    <scope>NUCLEOTIDE SEQUENCE</scope>
    <source>
        <strain evidence="3">CBS 10737</strain>
    </source>
</reference>
<sequence>MNVNLTNEIAFAATVIQFKLYNDGSEPTEQVQSSPQWTTAYLGNQKYYSDYHLKHRSKYQRFIGKPDDNLNELLDYSMKVTKTGPYAQGNDLSYGERVAVDVDSQGRSRMECEQGVQPATSTRVASSVPYLQITPASPTLEEDENVPQSLVFWENTMSSSDNQQPAQFHNWGSHAHQNYTDIMASSLANSGIWNGEASPSTHDGYGYPAGDGHPQSVSGHPSGGESPYVTSNQGSRRGTPFQDREFPSDRW</sequence>